<sequence length="402" mass="41578">MRLSEFKQIILRQPDIDKPRAALAEPFLGSFALKDNARVDDLTVEIDTLSTADFNALRREPDVASIAPVVPVQLIRPLTDGEAVAAPPPVTWGVRAVRADVSPYDGAGVTVAVLDTGIDREHPAFRGLSLVERDFTGEGDGDGNGHGTHCAGTLCGQDTAGGRIGVARGVARLLVGKVLTTSGSGTTEGVVKGLTWAINEGAHVISMSLGISFPHIVLDLRLRGLPELAAISQGLELYRANVRMFDALVELMEARSKLQTPCVLVAAAGNESNIGAKARPSEPPYRIFTAPPAAADGAISVGALSEALEVAPFSNTRPSVVAPGVGVVSAWPGGGLRSLQGTSMAAPHAAGVAALYAEALQRSDAFSWSTFSAKIIASATHEPLAPGFNPLDVGAGLVQAPA</sequence>
<evidence type="ECO:0000256" key="6">
    <source>
        <dbReference type="PROSITE-ProRule" id="PRU01240"/>
    </source>
</evidence>
<evidence type="ECO:0000313" key="10">
    <source>
        <dbReference type="Proteomes" id="UP000000379"/>
    </source>
</evidence>
<keyword evidence="3 6" id="KW-0378">Hydrolase</keyword>
<dbReference type="HOGENOM" id="CLU_011263_15_8_0"/>
<reference evidence="9 10" key="2">
    <citation type="journal article" date="2011" name="Stand. Genomic Sci.">
        <title>Complete genome sequence of Truepera radiovictrix type strain (RQ-24).</title>
        <authorList>
            <person name="Ivanova N."/>
            <person name="Rohde C."/>
            <person name="Munk C."/>
            <person name="Nolan M."/>
            <person name="Lucas S."/>
            <person name="Del Rio T.G."/>
            <person name="Tice H."/>
            <person name="Deshpande S."/>
            <person name="Cheng J.F."/>
            <person name="Tapia R."/>
            <person name="Han C."/>
            <person name="Goodwin L."/>
            <person name="Pitluck S."/>
            <person name="Liolios K."/>
            <person name="Mavromatis K."/>
            <person name="Mikhailova N."/>
            <person name="Pati A."/>
            <person name="Chen A."/>
            <person name="Palaniappan K."/>
            <person name="Land M."/>
            <person name="Hauser L."/>
            <person name="Chang Y.J."/>
            <person name="Jeffries C.D."/>
            <person name="Brambilla E."/>
            <person name="Rohde M."/>
            <person name="Goker M."/>
            <person name="Tindall B.J."/>
            <person name="Woyke T."/>
            <person name="Bristow J."/>
            <person name="Eisen J.A."/>
            <person name="Markowitz V."/>
            <person name="Hugenholtz P."/>
            <person name="Kyrpides N.C."/>
            <person name="Klenk H.P."/>
            <person name="Lapidus A."/>
        </authorList>
    </citation>
    <scope>NUCLEOTIDE SEQUENCE [LARGE SCALE GENOMIC DNA]</scope>
    <source>
        <strain evidence="10">DSM 17093 / CIP 108686 / LMG 22925 / RQ-24</strain>
    </source>
</reference>
<feature type="active site" description="Charge relay system" evidence="5 6">
    <location>
        <position position="146"/>
    </location>
</feature>
<proteinExistence type="inferred from homology"/>
<dbReference type="GO" id="GO:0005615">
    <property type="term" value="C:extracellular space"/>
    <property type="evidence" value="ECO:0007669"/>
    <property type="project" value="TreeGrafter"/>
</dbReference>
<dbReference type="PROSITE" id="PS51892">
    <property type="entry name" value="SUBTILASE"/>
    <property type="match status" value="1"/>
</dbReference>
<feature type="active site" description="Charge relay system" evidence="5 6">
    <location>
        <position position="343"/>
    </location>
</feature>
<keyword evidence="4 6" id="KW-0720">Serine protease</keyword>
<dbReference type="GO" id="GO:0004252">
    <property type="term" value="F:serine-type endopeptidase activity"/>
    <property type="evidence" value="ECO:0007669"/>
    <property type="project" value="UniProtKB-UniRule"/>
</dbReference>
<evidence type="ECO:0000256" key="3">
    <source>
        <dbReference type="ARBA" id="ARBA00022801"/>
    </source>
</evidence>
<evidence type="ECO:0000259" key="8">
    <source>
        <dbReference type="Pfam" id="PF00082"/>
    </source>
</evidence>
<evidence type="ECO:0000256" key="1">
    <source>
        <dbReference type="ARBA" id="ARBA00011073"/>
    </source>
</evidence>
<dbReference type="InterPro" id="IPR000209">
    <property type="entry name" value="Peptidase_S8/S53_dom"/>
</dbReference>
<dbReference type="Pfam" id="PF00082">
    <property type="entry name" value="Peptidase_S8"/>
    <property type="match status" value="1"/>
</dbReference>
<dbReference type="PANTHER" id="PTHR43806:SF11">
    <property type="entry name" value="CEREVISIN-RELATED"/>
    <property type="match status" value="1"/>
</dbReference>
<evidence type="ECO:0000256" key="4">
    <source>
        <dbReference type="ARBA" id="ARBA00022825"/>
    </source>
</evidence>
<dbReference type="RefSeq" id="WP_013178852.1">
    <property type="nucleotide sequence ID" value="NC_014221.1"/>
</dbReference>
<dbReference type="PROSITE" id="PS00137">
    <property type="entry name" value="SUBTILASE_HIS"/>
    <property type="match status" value="1"/>
</dbReference>
<dbReference type="KEGG" id="tra:Trad_2380"/>
<dbReference type="PROSITE" id="PS00136">
    <property type="entry name" value="SUBTILASE_ASP"/>
    <property type="match status" value="1"/>
</dbReference>
<dbReference type="InterPro" id="IPR023827">
    <property type="entry name" value="Peptidase_S8_Asp-AS"/>
</dbReference>
<organism evidence="9 10">
    <name type="scientific">Truepera radiovictrix (strain DSM 17093 / CIP 108686 / LMG 22925 / RQ-24)</name>
    <dbReference type="NCBI Taxonomy" id="649638"/>
    <lineage>
        <taxon>Bacteria</taxon>
        <taxon>Thermotogati</taxon>
        <taxon>Deinococcota</taxon>
        <taxon>Deinococci</taxon>
        <taxon>Trueperales</taxon>
        <taxon>Trueperaceae</taxon>
        <taxon>Truepera</taxon>
    </lineage>
</organism>
<dbReference type="Gene3D" id="3.40.50.200">
    <property type="entry name" value="Peptidase S8/S53 domain"/>
    <property type="match status" value="1"/>
</dbReference>
<reference evidence="10" key="1">
    <citation type="submission" date="2010-05" db="EMBL/GenBank/DDBJ databases">
        <title>The complete genome of Truepera radiovictris DSM 17093.</title>
        <authorList>
            <consortium name="US DOE Joint Genome Institute (JGI-PGF)"/>
            <person name="Lucas S."/>
            <person name="Copeland A."/>
            <person name="Lapidus A."/>
            <person name="Glavina del Rio T."/>
            <person name="Dalin E."/>
            <person name="Tice H."/>
            <person name="Bruce D."/>
            <person name="Goodwin L."/>
            <person name="Pitluck S."/>
            <person name="Kyrpides N."/>
            <person name="Mavromatis K."/>
            <person name="Ovchinnikova G."/>
            <person name="Munk A.C."/>
            <person name="Detter J.C."/>
            <person name="Han C."/>
            <person name="Tapia R."/>
            <person name="Land M."/>
            <person name="Hauser L."/>
            <person name="Markowitz V."/>
            <person name="Cheng J.-F."/>
            <person name="Hugenholtz P."/>
            <person name="Woyke T."/>
            <person name="Wu D."/>
            <person name="Tindall B."/>
            <person name="Pomrenke H.G."/>
            <person name="Brambilla E."/>
            <person name="Klenk H.-P."/>
            <person name="Eisen J.A."/>
        </authorList>
    </citation>
    <scope>NUCLEOTIDE SEQUENCE [LARGE SCALE GENOMIC DNA]</scope>
    <source>
        <strain evidence="10">DSM 17093 / CIP 108686 / LMG 22925 / RQ-24</strain>
    </source>
</reference>
<dbReference type="eggNOG" id="COG1404">
    <property type="taxonomic scope" value="Bacteria"/>
</dbReference>
<accession>D7CT26</accession>
<dbReference type="STRING" id="649638.Trad_2380"/>
<keyword evidence="10" id="KW-1185">Reference proteome</keyword>
<evidence type="ECO:0000313" key="9">
    <source>
        <dbReference type="EMBL" id="ADI15489.1"/>
    </source>
</evidence>
<dbReference type="EMBL" id="CP002049">
    <property type="protein sequence ID" value="ADI15489.1"/>
    <property type="molecule type" value="Genomic_DNA"/>
</dbReference>
<dbReference type="InterPro" id="IPR050131">
    <property type="entry name" value="Peptidase_S8_subtilisin-like"/>
</dbReference>
<dbReference type="Proteomes" id="UP000000379">
    <property type="component" value="Chromosome"/>
</dbReference>
<dbReference type="AlphaFoldDB" id="D7CT26"/>
<dbReference type="InterPro" id="IPR036852">
    <property type="entry name" value="Peptidase_S8/S53_dom_sf"/>
</dbReference>
<feature type="domain" description="Peptidase S8/S53" evidence="8">
    <location>
        <begin position="106"/>
        <end position="381"/>
    </location>
</feature>
<protein>
    <submittedName>
        <fullName evidence="9">Peptidase S8 and S53 subtilisin kexin sedolisin</fullName>
    </submittedName>
</protein>
<evidence type="ECO:0000256" key="7">
    <source>
        <dbReference type="RuleBase" id="RU003355"/>
    </source>
</evidence>
<dbReference type="PROSITE" id="PS00138">
    <property type="entry name" value="SUBTILASE_SER"/>
    <property type="match status" value="1"/>
</dbReference>
<feature type="active site" description="Charge relay system" evidence="5 6">
    <location>
        <position position="115"/>
    </location>
</feature>
<dbReference type="OrthoDB" id="9816306at2"/>
<gene>
    <name evidence="9" type="ordered locus">Trad_2380</name>
</gene>
<dbReference type="PRINTS" id="PR00723">
    <property type="entry name" value="SUBTILISIN"/>
</dbReference>
<evidence type="ECO:0000256" key="5">
    <source>
        <dbReference type="PIRSR" id="PIRSR615500-1"/>
    </source>
</evidence>
<name>D7CT26_TRURR</name>
<evidence type="ECO:0000256" key="2">
    <source>
        <dbReference type="ARBA" id="ARBA00022670"/>
    </source>
</evidence>
<dbReference type="SUPFAM" id="SSF52743">
    <property type="entry name" value="Subtilisin-like"/>
    <property type="match status" value="1"/>
</dbReference>
<keyword evidence="2 6" id="KW-0645">Protease</keyword>
<dbReference type="GO" id="GO:0006508">
    <property type="term" value="P:proteolysis"/>
    <property type="evidence" value="ECO:0007669"/>
    <property type="project" value="UniProtKB-KW"/>
</dbReference>
<dbReference type="CDD" id="cd07480">
    <property type="entry name" value="Peptidases_S8_12"/>
    <property type="match status" value="1"/>
</dbReference>
<comment type="similarity">
    <text evidence="1 6 7">Belongs to the peptidase S8 family.</text>
</comment>
<dbReference type="InterPro" id="IPR022398">
    <property type="entry name" value="Peptidase_S8_His-AS"/>
</dbReference>
<dbReference type="InterPro" id="IPR023828">
    <property type="entry name" value="Peptidase_S8_Ser-AS"/>
</dbReference>
<dbReference type="PANTHER" id="PTHR43806">
    <property type="entry name" value="PEPTIDASE S8"/>
    <property type="match status" value="1"/>
</dbReference>
<dbReference type="InterPro" id="IPR015500">
    <property type="entry name" value="Peptidase_S8_subtilisin-rel"/>
</dbReference>